<comment type="caution">
    <text evidence="2">The sequence shown here is derived from an EMBL/GenBank/DDBJ whole genome shotgun (WGS) entry which is preliminary data.</text>
</comment>
<dbReference type="RefSeq" id="WP_115214308.1">
    <property type="nucleotide sequence ID" value="NZ_QKWJ01000043.1"/>
</dbReference>
<feature type="region of interest" description="Disordered" evidence="1">
    <location>
        <begin position="178"/>
        <end position="221"/>
    </location>
</feature>
<sequence length="221" mass="22676">MSAVLALALGACAAPTAVTTNRALDYDARPTRLYVISGAGMGWGPDFSGAFRAKFREIAGRCGATTGFEEISGLELDQNGPAARAAAFGADTILTITHGGGVISGSTGNRLSISYGVTLSDVSQHRAVWRGNFAFNRGGTVIPIEERGSVLAIDITNGLKKDGILQGCSQIALGQGGRLDPSAVAKPRPEDAKRPTLSARPSAAAPGTPSLKDLQGLLPSQ</sequence>
<reference evidence="3" key="1">
    <citation type="submission" date="2018-06" db="EMBL/GenBank/DDBJ databases">
        <authorList>
            <person name="Feng T."/>
            <person name="Jeon C.O."/>
        </authorList>
    </citation>
    <scope>NUCLEOTIDE SEQUENCE [LARGE SCALE GENOMIC DNA]</scope>
    <source>
        <strain evidence="3">S23</strain>
    </source>
</reference>
<dbReference type="AlphaFoldDB" id="A0A370NNY8"/>
<name>A0A370NNY8_9BURK</name>
<dbReference type="EMBL" id="QKWJ01000043">
    <property type="protein sequence ID" value="RDK07336.1"/>
    <property type="molecule type" value="Genomic_DNA"/>
</dbReference>
<keyword evidence="3" id="KW-1185">Reference proteome</keyword>
<accession>A0A370NNY8</accession>
<dbReference type="Proteomes" id="UP000255165">
    <property type="component" value="Unassembled WGS sequence"/>
</dbReference>
<gene>
    <name evidence="2" type="ORF">DN412_26490</name>
</gene>
<evidence type="ECO:0000256" key="1">
    <source>
        <dbReference type="SAM" id="MobiDB-lite"/>
    </source>
</evidence>
<protein>
    <submittedName>
        <fullName evidence="2">Uncharacterized protein</fullName>
    </submittedName>
</protein>
<proteinExistence type="predicted"/>
<evidence type="ECO:0000313" key="2">
    <source>
        <dbReference type="EMBL" id="RDK07336.1"/>
    </source>
</evidence>
<evidence type="ECO:0000313" key="3">
    <source>
        <dbReference type="Proteomes" id="UP000255165"/>
    </source>
</evidence>
<organism evidence="2 3">
    <name type="scientific">Cupriavidus lacunae</name>
    <dbReference type="NCBI Taxonomy" id="2666307"/>
    <lineage>
        <taxon>Bacteria</taxon>
        <taxon>Pseudomonadati</taxon>
        <taxon>Pseudomonadota</taxon>
        <taxon>Betaproteobacteria</taxon>
        <taxon>Burkholderiales</taxon>
        <taxon>Burkholderiaceae</taxon>
        <taxon>Cupriavidus</taxon>
    </lineage>
</organism>